<dbReference type="OrthoDB" id="6057322at2"/>
<evidence type="ECO:0000313" key="8">
    <source>
        <dbReference type="EMBL" id="PNU04384.1"/>
    </source>
</evidence>
<feature type="transmembrane region" description="Helical" evidence="6">
    <location>
        <begin position="62"/>
        <end position="82"/>
    </location>
</feature>
<dbReference type="GO" id="GO:0022857">
    <property type="term" value="F:transmembrane transporter activity"/>
    <property type="evidence" value="ECO:0007669"/>
    <property type="project" value="InterPro"/>
</dbReference>
<evidence type="ECO:0000259" key="7">
    <source>
        <dbReference type="PROSITE" id="PS50850"/>
    </source>
</evidence>
<dbReference type="SUPFAM" id="SSF103473">
    <property type="entry name" value="MFS general substrate transporter"/>
    <property type="match status" value="1"/>
</dbReference>
<feature type="transmembrane region" description="Helical" evidence="6">
    <location>
        <begin position="287"/>
        <end position="308"/>
    </location>
</feature>
<gene>
    <name evidence="8" type="ORF">A8V01_20590</name>
</gene>
<dbReference type="InterPro" id="IPR020846">
    <property type="entry name" value="MFS_dom"/>
</dbReference>
<reference evidence="8 9" key="1">
    <citation type="submission" date="2016-05" db="EMBL/GenBank/DDBJ databases">
        <title>Complete genome sequence of Novosphingobium guangzhouense SA925(T).</title>
        <authorList>
            <person name="Sha S."/>
        </authorList>
    </citation>
    <scope>NUCLEOTIDE SEQUENCE [LARGE SCALE GENOMIC DNA]</scope>
    <source>
        <strain evidence="8 9">SA925</strain>
    </source>
</reference>
<dbReference type="Pfam" id="PF07690">
    <property type="entry name" value="MFS_1"/>
    <property type="match status" value="1"/>
</dbReference>
<dbReference type="PANTHER" id="PTHR23505">
    <property type="entry name" value="SPINSTER"/>
    <property type="match status" value="1"/>
</dbReference>
<keyword evidence="5 6" id="KW-0472">Membrane</keyword>
<dbReference type="CDD" id="cd17328">
    <property type="entry name" value="MFS_spinster_like"/>
    <property type="match status" value="1"/>
</dbReference>
<feature type="transmembrane region" description="Helical" evidence="6">
    <location>
        <begin position="216"/>
        <end position="235"/>
    </location>
</feature>
<dbReference type="Proteomes" id="UP000236327">
    <property type="component" value="Unassembled WGS sequence"/>
</dbReference>
<keyword evidence="4 6" id="KW-1133">Transmembrane helix</keyword>
<dbReference type="PANTHER" id="PTHR23505:SF79">
    <property type="entry name" value="PROTEIN SPINSTER"/>
    <property type="match status" value="1"/>
</dbReference>
<proteinExistence type="predicted"/>
<feature type="transmembrane region" description="Helical" evidence="6">
    <location>
        <begin position="314"/>
        <end position="340"/>
    </location>
</feature>
<dbReference type="Gene3D" id="1.20.1250.20">
    <property type="entry name" value="MFS general substrate transporter like domains"/>
    <property type="match status" value="2"/>
</dbReference>
<dbReference type="PROSITE" id="PS50850">
    <property type="entry name" value="MFS"/>
    <property type="match status" value="1"/>
</dbReference>
<organism evidence="8 9">
    <name type="scientific">Novosphingobium guangzhouense</name>
    <dbReference type="NCBI Taxonomy" id="1850347"/>
    <lineage>
        <taxon>Bacteria</taxon>
        <taxon>Pseudomonadati</taxon>
        <taxon>Pseudomonadota</taxon>
        <taxon>Alphaproteobacteria</taxon>
        <taxon>Sphingomonadales</taxon>
        <taxon>Sphingomonadaceae</taxon>
        <taxon>Novosphingobium</taxon>
    </lineage>
</organism>
<evidence type="ECO:0000313" key="9">
    <source>
        <dbReference type="Proteomes" id="UP000236327"/>
    </source>
</evidence>
<evidence type="ECO:0000256" key="4">
    <source>
        <dbReference type="ARBA" id="ARBA00022989"/>
    </source>
</evidence>
<feature type="transmembrane region" description="Helical" evidence="6">
    <location>
        <begin position="130"/>
        <end position="150"/>
    </location>
</feature>
<keyword evidence="9" id="KW-1185">Reference proteome</keyword>
<dbReference type="InterPro" id="IPR044770">
    <property type="entry name" value="MFS_spinster-like"/>
</dbReference>
<feature type="transmembrane region" description="Helical" evidence="6">
    <location>
        <begin position="352"/>
        <end position="372"/>
    </location>
</feature>
<feature type="transmembrane region" description="Helical" evidence="6">
    <location>
        <begin position="384"/>
        <end position="402"/>
    </location>
</feature>
<feature type="transmembrane region" description="Helical" evidence="6">
    <location>
        <begin position="88"/>
        <end position="109"/>
    </location>
</feature>
<dbReference type="InterPro" id="IPR036259">
    <property type="entry name" value="MFS_trans_sf"/>
</dbReference>
<evidence type="ECO:0000256" key="3">
    <source>
        <dbReference type="ARBA" id="ARBA00022692"/>
    </source>
</evidence>
<feature type="domain" description="Major facilitator superfamily (MFS) profile" evidence="7">
    <location>
        <begin position="1"/>
        <end position="403"/>
    </location>
</feature>
<keyword evidence="2" id="KW-0813">Transport</keyword>
<dbReference type="AlphaFoldDB" id="A0A2K2G063"/>
<evidence type="ECO:0000256" key="5">
    <source>
        <dbReference type="ARBA" id="ARBA00023136"/>
    </source>
</evidence>
<comment type="caution">
    <text evidence="8">The sequence shown here is derived from an EMBL/GenBank/DDBJ whole genome shotgun (WGS) entry which is preliminary data.</text>
</comment>
<accession>A0A2K2G063</accession>
<name>A0A2K2G063_9SPHN</name>
<protein>
    <submittedName>
        <fullName evidence="8">MFS transporter</fullName>
    </submittedName>
</protein>
<evidence type="ECO:0000256" key="1">
    <source>
        <dbReference type="ARBA" id="ARBA00004141"/>
    </source>
</evidence>
<evidence type="ECO:0000256" key="2">
    <source>
        <dbReference type="ARBA" id="ARBA00022448"/>
    </source>
</evidence>
<feature type="transmembrane region" description="Helical" evidence="6">
    <location>
        <begin position="255"/>
        <end position="275"/>
    </location>
</feature>
<sequence length="412" mass="42783">MIAYVFSFIDRQILALLIEPIKADLSLSDTQFGLLQGLAFSLFYATMGIPIASLADRYPRPLIIVAGVAFWSVATMACGFARSFGHLFVARLGVGAGEAALSPATYSLISDLFPREKLGRAVGVYSMGSFLGAGIAFLVGGSVIGMVASLQGMEVLGQPMASWQLVFVIVGLPGVVLAAIIALLVREPRSATGEVRGKDVPSTPAVFRFLWSRRAIFVPHMLGFSLMATSLYAVLGWSPAYLMRTFGMTAAECGLRLGVAALTAGAAGVFASGWFMDRLTIAGRRDAPFVTGIVGSVGAIASVAALPFTTSGNVATVLLGCALFFVSTPMAPSTAVMQVVPPPSMRSRVSGIFLFFNSFVGLAMGSAVVGLLNDKVFSGVGQSVATIVVLASILAIALLSAGRRPYAAAVAG</sequence>
<evidence type="ECO:0000256" key="6">
    <source>
        <dbReference type="SAM" id="Phobius"/>
    </source>
</evidence>
<dbReference type="GO" id="GO:0016020">
    <property type="term" value="C:membrane"/>
    <property type="evidence" value="ECO:0007669"/>
    <property type="project" value="UniProtKB-SubCell"/>
</dbReference>
<keyword evidence="3 6" id="KW-0812">Transmembrane</keyword>
<dbReference type="EMBL" id="LYMM01000036">
    <property type="protein sequence ID" value="PNU04384.1"/>
    <property type="molecule type" value="Genomic_DNA"/>
</dbReference>
<comment type="subcellular location">
    <subcellularLocation>
        <location evidence="1">Membrane</location>
        <topology evidence="1">Multi-pass membrane protein</topology>
    </subcellularLocation>
</comment>
<feature type="transmembrane region" description="Helical" evidence="6">
    <location>
        <begin position="162"/>
        <end position="185"/>
    </location>
</feature>
<feature type="transmembrane region" description="Helical" evidence="6">
    <location>
        <begin position="34"/>
        <end position="55"/>
    </location>
</feature>
<dbReference type="InterPro" id="IPR011701">
    <property type="entry name" value="MFS"/>
</dbReference>